<dbReference type="EMBL" id="JAIWYP010000008">
    <property type="protein sequence ID" value="KAH3780971.1"/>
    <property type="molecule type" value="Genomic_DNA"/>
</dbReference>
<evidence type="ECO:0000313" key="2">
    <source>
        <dbReference type="EMBL" id="KAH3780971.1"/>
    </source>
</evidence>
<keyword evidence="3" id="KW-1185">Reference proteome</keyword>
<comment type="caution">
    <text evidence="2">The sequence shown here is derived from an EMBL/GenBank/DDBJ whole genome shotgun (WGS) entry which is preliminary data.</text>
</comment>
<evidence type="ECO:0000256" key="1">
    <source>
        <dbReference type="SAM" id="Phobius"/>
    </source>
</evidence>
<reference evidence="2" key="2">
    <citation type="submission" date="2020-11" db="EMBL/GenBank/DDBJ databases">
        <authorList>
            <person name="McCartney M.A."/>
            <person name="Auch B."/>
            <person name="Kono T."/>
            <person name="Mallez S."/>
            <person name="Becker A."/>
            <person name="Gohl D.M."/>
            <person name="Silverstein K.A.T."/>
            <person name="Koren S."/>
            <person name="Bechman K.B."/>
            <person name="Herman A."/>
            <person name="Abrahante J.E."/>
            <person name="Garbe J."/>
        </authorList>
    </citation>
    <scope>NUCLEOTIDE SEQUENCE</scope>
    <source>
        <strain evidence="2">Duluth1</strain>
        <tissue evidence="2">Whole animal</tissue>
    </source>
</reference>
<accession>A0A9D4EM19</accession>
<feature type="transmembrane region" description="Helical" evidence="1">
    <location>
        <begin position="113"/>
        <end position="129"/>
    </location>
</feature>
<proteinExistence type="predicted"/>
<keyword evidence="1" id="KW-0472">Membrane</keyword>
<name>A0A9D4EM19_DREPO</name>
<dbReference type="AlphaFoldDB" id="A0A9D4EM19"/>
<sequence length="131" mass="14920">MNDCDVAGGLHPKCESVFQKAILSGYREAVANEHADIRLKLSHFNINENNVGDCHSIWNNNKSSVISLDIDREEFIGEQFGMPASRYEFDLSSSHKLQSLELRGEWIGFKGKCMLCIIIIIIFNIYNYFSV</sequence>
<keyword evidence="1" id="KW-0812">Transmembrane</keyword>
<keyword evidence="1" id="KW-1133">Transmembrane helix</keyword>
<dbReference type="Proteomes" id="UP000828390">
    <property type="component" value="Unassembled WGS sequence"/>
</dbReference>
<protein>
    <submittedName>
        <fullName evidence="2">Uncharacterized protein</fullName>
    </submittedName>
</protein>
<evidence type="ECO:0000313" key="3">
    <source>
        <dbReference type="Proteomes" id="UP000828390"/>
    </source>
</evidence>
<reference evidence="2" key="1">
    <citation type="journal article" date="2019" name="bioRxiv">
        <title>The Genome of the Zebra Mussel, Dreissena polymorpha: A Resource for Invasive Species Research.</title>
        <authorList>
            <person name="McCartney M.A."/>
            <person name="Auch B."/>
            <person name="Kono T."/>
            <person name="Mallez S."/>
            <person name="Zhang Y."/>
            <person name="Obille A."/>
            <person name="Becker A."/>
            <person name="Abrahante J.E."/>
            <person name="Garbe J."/>
            <person name="Badalamenti J.P."/>
            <person name="Herman A."/>
            <person name="Mangelson H."/>
            <person name="Liachko I."/>
            <person name="Sullivan S."/>
            <person name="Sone E.D."/>
            <person name="Koren S."/>
            <person name="Silverstein K.A.T."/>
            <person name="Beckman K.B."/>
            <person name="Gohl D.M."/>
        </authorList>
    </citation>
    <scope>NUCLEOTIDE SEQUENCE</scope>
    <source>
        <strain evidence="2">Duluth1</strain>
        <tissue evidence="2">Whole animal</tissue>
    </source>
</reference>
<organism evidence="2 3">
    <name type="scientific">Dreissena polymorpha</name>
    <name type="common">Zebra mussel</name>
    <name type="synonym">Mytilus polymorpha</name>
    <dbReference type="NCBI Taxonomy" id="45954"/>
    <lineage>
        <taxon>Eukaryota</taxon>
        <taxon>Metazoa</taxon>
        <taxon>Spiralia</taxon>
        <taxon>Lophotrochozoa</taxon>
        <taxon>Mollusca</taxon>
        <taxon>Bivalvia</taxon>
        <taxon>Autobranchia</taxon>
        <taxon>Heteroconchia</taxon>
        <taxon>Euheterodonta</taxon>
        <taxon>Imparidentia</taxon>
        <taxon>Neoheterodontei</taxon>
        <taxon>Myida</taxon>
        <taxon>Dreissenoidea</taxon>
        <taxon>Dreissenidae</taxon>
        <taxon>Dreissena</taxon>
    </lineage>
</organism>
<gene>
    <name evidence="2" type="ORF">DPMN_158796</name>
</gene>